<dbReference type="STRING" id="47839.BN973_06013"/>
<dbReference type="EMBL" id="LQPY01000004">
    <property type="protein sequence ID" value="ORX07578.1"/>
    <property type="molecule type" value="Genomic_DNA"/>
</dbReference>
<reference evidence="2" key="2">
    <citation type="submission" date="2014-04" db="EMBL/GenBank/DDBJ databases">
        <authorList>
            <person name="Urmite Genomes U."/>
        </authorList>
    </citation>
    <scope>NUCLEOTIDE SEQUENCE</scope>
    <source>
        <strain evidence="2">DSM 44626</strain>
    </source>
</reference>
<dbReference type="InterPro" id="IPR052345">
    <property type="entry name" value="Rad_response_metalloprotease"/>
</dbReference>
<reference evidence="3 4" key="3">
    <citation type="submission" date="2016-01" db="EMBL/GenBank/DDBJ databases">
        <title>The new phylogeny of the genus Mycobacterium.</title>
        <authorList>
            <person name="Tarcisio F."/>
            <person name="Conor M."/>
            <person name="Antonella G."/>
            <person name="Elisabetta G."/>
            <person name="Giulia F.S."/>
            <person name="Sara T."/>
            <person name="Anna F."/>
            <person name="Clotilde B."/>
            <person name="Roberto B."/>
            <person name="Veronica D.S."/>
            <person name="Fabio R."/>
            <person name="Monica P."/>
            <person name="Olivier J."/>
            <person name="Enrico T."/>
            <person name="Nicola S."/>
        </authorList>
    </citation>
    <scope>NUCLEOTIDE SEQUENCE [LARGE SCALE GENOMIC DNA]</scope>
    <source>
        <strain evidence="3 4">DSM 44626</strain>
    </source>
</reference>
<organism evidence="2">
    <name type="scientific">Mycobacterium triplex</name>
    <dbReference type="NCBI Taxonomy" id="47839"/>
    <lineage>
        <taxon>Bacteria</taxon>
        <taxon>Bacillati</taxon>
        <taxon>Actinomycetota</taxon>
        <taxon>Actinomycetes</taxon>
        <taxon>Mycobacteriales</taxon>
        <taxon>Mycobacteriaceae</taxon>
        <taxon>Mycobacterium</taxon>
        <taxon>Mycobacterium simiae complex</taxon>
    </lineage>
</organism>
<proteinExistence type="predicted"/>
<dbReference type="AlphaFoldDB" id="A0A024K6Y0"/>
<dbReference type="EMBL" id="HG964447">
    <property type="protein sequence ID" value="CDO91604.1"/>
    <property type="molecule type" value="Genomic_DNA"/>
</dbReference>
<name>A0A024K6Y0_9MYCO</name>
<protein>
    <recommendedName>
        <fullName evidence="1">IrrE N-terminal-like domain-containing protein</fullName>
    </recommendedName>
</protein>
<dbReference type="Proteomes" id="UP000193710">
    <property type="component" value="Unassembled WGS sequence"/>
</dbReference>
<keyword evidence="4" id="KW-1185">Reference proteome</keyword>
<accession>A0A024K6Y0</accession>
<dbReference type="Gene3D" id="1.10.10.2910">
    <property type="match status" value="1"/>
</dbReference>
<dbReference type="PANTHER" id="PTHR43236">
    <property type="entry name" value="ANTITOXIN HIGA1"/>
    <property type="match status" value="1"/>
</dbReference>
<gene>
    <name evidence="3" type="ORF">AWC29_05195</name>
    <name evidence="2" type="ORF">BN973_06013</name>
</gene>
<dbReference type="OrthoDB" id="3240543at2"/>
<evidence type="ECO:0000313" key="4">
    <source>
        <dbReference type="Proteomes" id="UP000193710"/>
    </source>
</evidence>
<dbReference type="Pfam" id="PF06114">
    <property type="entry name" value="Peptidase_M78"/>
    <property type="match status" value="1"/>
</dbReference>
<dbReference type="eggNOG" id="COG2856">
    <property type="taxonomic scope" value="Bacteria"/>
</dbReference>
<dbReference type="Proteomes" id="UP000028880">
    <property type="component" value="Unassembled WGS sequence"/>
</dbReference>
<dbReference type="PANTHER" id="PTHR43236:SF1">
    <property type="entry name" value="BLL7220 PROTEIN"/>
    <property type="match status" value="1"/>
</dbReference>
<dbReference type="RefSeq" id="WP_036473950.1">
    <property type="nucleotide sequence ID" value="NZ_HG964447.1"/>
</dbReference>
<dbReference type="InterPro" id="IPR010359">
    <property type="entry name" value="IrrE_HExxH"/>
</dbReference>
<feature type="domain" description="IrrE N-terminal-like" evidence="1">
    <location>
        <begin position="67"/>
        <end position="147"/>
    </location>
</feature>
<reference evidence="2" key="1">
    <citation type="journal article" date="2014" name="Genome Announc.">
        <title>Draft Genome Sequence of Mycobacterium triplex DSM 44626.</title>
        <authorList>
            <person name="Sassi M."/>
            <person name="Croce O."/>
            <person name="Robert C."/>
            <person name="Raoult D."/>
            <person name="Drancourt M."/>
        </authorList>
    </citation>
    <scope>NUCLEOTIDE SEQUENCE [LARGE SCALE GENOMIC DNA]</scope>
    <source>
        <strain evidence="2">DSM 44626</strain>
    </source>
</reference>
<dbReference type="HOGENOM" id="CLU_072794_0_0_11"/>
<evidence type="ECO:0000313" key="2">
    <source>
        <dbReference type="EMBL" id="CDO91604.1"/>
    </source>
</evidence>
<evidence type="ECO:0000259" key="1">
    <source>
        <dbReference type="Pfam" id="PF06114"/>
    </source>
</evidence>
<sequence length="344" mass="37189">MRGMYTTEAQAQAKQMEAVAERIRPGTVARLRTDPLGELELWHDVTVIEIDESSDGSGCSVAGSYQPNPATLVVTNSLSYARRGFTALHELGHHLQQTDIALGNTVFGYSNPDLFEEEACDAFAAGVLLPDDELRTRIGPRGPTAQDVVDLYSLHSSASREACCVWAARHLQGAGVVVLLDSVGVVRFAAPKSFIPPAKNSDQSHTPLIEAALRNLRAGATRDETHVSYRNGGRSDTVYGQARWFDANYLVAVLASDKAGWKPLALPRPDTGGAGGARSWTCETCDDSFTVADHCSRCAEPRCTQGHCGCHVARAKKDKTCPKCFLTLHPSRFDPGSELCRDCV</sequence>
<evidence type="ECO:0000313" key="3">
    <source>
        <dbReference type="EMBL" id="ORX07578.1"/>
    </source>
</evidence>